<sequence>MSDSIAKPQAAILALSALSLAGSLLFLLRNAPPTPFADRLSKLDPKETSIDNDFYEDYFESPAEESNGDDGGVDDASAGKEEEHPLQLVTGVDLSAGAIACAKRRAKARGLSIDYVVGDALDLPLPSDTYDGVLCSDTLEHLFDLDTALKEMARVLKPGGILVLDTINRTRVSWYALVLIAQDRLGYLPHGAHDWRLFSLEACPESAVRGMRPGIRAPHIILARTWHYAISKQGSASFLDCFIGRWTETTFTAGSYLAWARKPL</sequence>
<dbReference type="SUPFAM" id="SSF53335">
    <property type="entry name" value="S-adenosyl-L-methionine-dependent methyltransferases"/>
    <property type="match status" value="1"/>
</dbReference>
<proteinExistence type="predicted"/>
<keyword evidence="3" id="KW-1185">Reference proteome</keyword>
<feature type="domain" description="Methyltransferase type 11" evidence="1">
    <location>
        <begin position="88"/>
        <end position="164"/>
    </location>
</feature>
<dbReference type="GO" id="GO:0032259">
    <property type="term" value="P:methylation"/>
    <property type="evidence" value="ECO:0007669"/>
    <property type="project" value="UniProtKB-KW"/>
</dbReference>
<name>A0A0P1BLV4_9BASI</name>
<accession>A0A0P1BLV4</accession>
<keyword evidence="2" id="KW-0489">Methyltransferase</keyword>
<dbReference type="InterPro" id="IPR029063">
    <property type="entry name" value="SAM-dependent_MTases_sf"/>
</dbReference>
<organism evidence="2 3">
    <name type="scientific">Ceraceosorus bombacis</name>
    <dbReference type="NCBI Taxonomy" id="401625"/>
    <lineage>
        <taxon>Eukaryota</taxon>
        <taxon>Fungi</taxon>
        <taxon>Dikarya</taxon>
        <taxon>Basidiomycota</taxon>
        <taxon>Ustilaginomycotina</taxon>
        <taxon>Exobasidiomycetes</taxon>
        <taxon>Ceraceosorales</taxon>
        <taxon>Ceraceosoraceae</taxon>
        <taxon>Ceraceosorus</taxon>
    </lineage>
</organism>
<dbReference type="AlphaFoldDB" id="A0A0P1BLV4"/>
<dbReference type="Gene3D" id="3.40.50.150">
    <property type="entry name" value="Vaccinia Virus protein VP39"/>
    <property type="match status" value="1"/>
</dbReference>
<dbReference type="Proteomes" id="UP000054845">
    <property type="component" value="Unassembled WGS sequence"/>
</dbReference>
<dbReference type="CDD" id="cd02440">
    <property type="entry name" value="AdoMet_MTases"/>
    <property type="match status" value="1"/>
</dbReference>
<protein>
    <submittedName>
        <fullName evidence="2">3-demethylubiquinone-9 3-methyltransferase</fullName>
    </submittedName>
</protein>
<keyword evidence="2" id="KW-0808">Transferase</keyword>
<keyword evidence="2" id="KW-0830">Ubiquinone</keyword>
<evidence type="ECO:0000259" key="1">
    <source>
        <dbReference type="Pfam" id="PF08241"/>
    </source>
</evidence>
<dbReference type="STRING" id="401625.A0A0P1BLV4"/>
<dbReference type="GO" id="GO:0010420">
    <property type="term" value="F:polyprenyldihydroxybenzoate methyltransferase activity"/>
    <property type="evidence" value="ECO:0007669"/>
    <property type="project" value="TreeGrafter"/>
</dbReference>
<dbReference type="PANTHER" id="PTHR43464:SF23">
    <property type="entry name" value="JUVENILE HORMONE ACID O-METHYLTRANSFERASE"/>
    <property type="match status" value="1"/>
</dbReference>
<dbReference type="OrthoDB" id="10017101at2759"/>
<dbReference type="PANTHER" id="PTHR43464">
    <property type="entry name" value="METHYLTRANSFERASE"/>
    <property type="match status" value="1"/>
</dbReference>
<evidence type="ECO:0000313" key="2">
    <source>
        <dbReference type="EMBL" id="CEH17235.1"/>
    </source>
</evidence>
<dbReference type="InterPro" id="IPR013216">
    <property type="entry name" value="Methyltransf_11"/>
</dbReference>
<dbReference type="EMBL" id="CCYA01000254">
    <property type="protein sequence ID" value="CEH17235.1"/>
    <property type="molecule type" value="Genomic_DNA"/>
</dbReference>
<evidence type="ECO:0000313" key="3">
    <source>
        <dbReference type="Proteomes" id="UP000054845"/>
    </source>
</evidence>
<reference evidence="2 3" key="1">
    <citation type="submission" date="2014-09" db="EMBL/GenBank/DDBJ databases">
        <authorList>
            <person name="Magalhaes I.L.F."/>
            <person name="Oliveira U."/>
            <person name="Santos F.R."/>
            <person name="Vidigal T.H.D.A."/>
            <person name="Brescovit A.D."/>
            <person name="Santos A.J."/>
        </authorList>
    </citation>
    <scope>NUCLEOTIDE SEQUENCE [LARGE SCALE GENOMIC DNA]</scope>
</reference>
<dbReference type="Pfam" id="PF08241">
    <property type="entry name" value="Methyltransf_11"/>
    <property type="match status" value="1"/>
</dbReference>